<dbReference type="Pfam" id="PF00567">
    <property type="entry name" value="TUDOR"/>
    <property type="match status" value="1"/>
</dbReference>
<dbReference type="CDD" id="cd00175">
    <property type="entry name" value="SNc"/>
    <property type="match status" value="3"/>
</dbReference>
<dbReference type="GO" id="GO:0005634">
    <property type="term" value="C:nucleus"/>
    <property type="evidence" value="ECO:0007669"/>
    <property type="project" value="TreeGrafter"/>
</dbReference>
<evidence type="ECO:0000256" key="3">
    <source>
        <dbReference type="ARBA" id="ARBA00022490"/>
    </source>
</evidence>
<feature type="domain" description="Tudor" evidence="6">
    <location>
        <begin position="746"/>
        <end position="804"/>
    </location>
</feature>
<dbReference type="CDD" id="cd20433">
    <property type="entry name" value="Tudor_TDRD11"/>
    <property type="match status" value="1"/>
</dbReference>
<feature type="domain" description="TNase-like" evidence="7">
    <location>
        <begin position="345"/>
        <end position="503"/>
    </location>
</feature>
<dbReference type="PANTHER" id="PTHR12302:SF2">
    <property type="entry name" value="STAPHYLOCOCCAL NUCLEASE DOMAIN-CONTAINING PROTEIN 1"/>
    <property type="match status" value="1"/>
</dbReference>
<reference evidence="8" key="1">
    <citation type="submission" date="2020-05" db="UniProtKB">
        <authorList>
            <consortium name="EnsemblMetazoa"/>
        </authorList>
    </citation>
    <scope>IDENTIFICATION</scope>
    <source>
        <strain evidence="8">Aabys</strain>
    </source>
</reference>
<dbReference type="Gene3D" id="2.30.30.140">
    <property type="match status" value="1"/>
</dbReference>
<dbReference type="GO" id="GO:0004518">
    <property type="term" value="F:nuclease activity"/>
    <property type="evidence" value="ECO:0007669"/>
    <property type="project" value="TreeGrafter"/>
</dbReference>
<dbReference type="FunFam" id="2.40.50.90:FF:000002">
    <property type="entry name" value="Staphylococcal nuclease domain-containing protein"/>
    <property type="match status" value="1"/>
</dbReference>
<evidence type="ECO:0000256" key="2">
    <source>
        <dbReference type="ARBA" id="ARBA00017230"/>
    </source>
</evidence>
<dbReference type="SUPFAM" id="SSF63748">
    <property type="entry name" value="Tudor/PWWP/MBT"/>
    <property type="match status" value="1"/>
</dbReference>
<keyword evidence="9" id="KW-1185">Reference proteome</keyword>
<evidence type="ECO:0000259" key="7">
    <source>
        <dbReference type="PROSITE" id="PS50830"/>
    </source>
</evidence>
<dbReference type="GO" id="GO:0005829">
    <property type="term" value="C:cytosol"/>
    <property type="evidence" value="ECO:0007669"/>
    <property type="project" value="UniProtKB-UniRule"/>
</dbReference>
<dbReference type="KEGG" id="mde:101891989"/>
<dbReference type="GO" id="GO:0031332">
    <property type="term" value="C:RNAi effector complex"/>
    <property type="evidence" value="ECO:0007669"/>
    <property type="project" value="InterPro"/>
</dbReference>
<dbReference type="InterPro" id="IPR016071">
    <property type="entry name" value="Staphylococal_nuclease_OB-fold"/>
</dbReference>
<keyword evidence="3 5" id="KW-0963">Cytoplasm</keyword>
<dbReference type="Gene3D" id="2.40.50.90">
    <property type="match status" value="5"/>
</dbReference>
<dbReference type="SUPFAM" id="SSF50199">
    <property type="entry name" value="Staphylococcal nuclease"/>
    <property type="match status" value="5"/>
</dbReference>
<dbReference type="Pfam" id="PF00565">
    <property type="entry name" value="SNase"/>
    <property type="match status" value="4"/>
</dbReference>
<proteinExistence type="predicted"/>
<reference evidence="10" key="2">
    <citation type="submission" date="2025-04" db="UniProtKB">
        <authorList>
            <consortium name="RefSeq"/>
        </authorList>
    </citation>
    <scope>IDENTIFICATION</scope>
    <source>
        <strain evidence="10">Aabys</strain>
    </source>
</reference>
<dbReference type="GO" id="GO:0006402">
    <property type="term" value="P:mRNA catabolic process"/>
    <property type="evidence" value="ECO:0007669"/>
    <property type="project" value="UniProtKB-UniRule"/>
</dbReference>
<evidence type="ECO:0000259" key="6">
    <source>
        <dbReference type="PROSITE" id="PS50304"/>
    </source>
</evidence>
<dbReference type="FunFam" id="2.40.50.90:FF:000005">
    <property type="entry name" value="Staphylococcal nuclease domain-containing protein"/>
    <property type="match status" value="1"/>
</dbReference>
<evidence type="ECO:0000256" key="4">
    <source>
        <dbReference type="ARBA" id="ARBA00022737"/>
    </source>
</evidence>
<accession>A0A1I8N1Y7</accession>
<evidence type="ECO:0000313" key="8">
    <source>
        <dbReference type="EnsemblMetazoa" id="MDOA010696-PB"/>
    </source>
</evidence>
<dbReference type="VEuPathDB" id="VectorBase:MDOA010696"/>
<dbReference type="PANTHER" id="PTHR12302">
    <property type="entry name" value="EBNA2 BINDING PROTEIN P100"/>
    <property type="match status" value="1"/>
</dbReference>
<comment type="subcellular location">
    <subcellularLocation>
        <location evidence="1 5">Cytoplasm</location>
    </subcellularLocation>
</comment>
<dbReference type="PROSITE" id="PS50304">
    <property type="entry name" value="TUDOR"/>
    <property type="match status" value="1"/>
</dbReference>
<dbReference type="GO" id="GO:0031047">
    <property type="term" value="P:regulatory ncRNA-mediated gene silencing"/>
    <property type="evidence" value="ECO:0007669"/>
    <property type="project" value="UniProtKB-UniRule"/>
</dbReference>
<dbReference type="STRING" id="7370.A0A1I8N1Y7"/>
<dbReference type="FunFam" id="2.30.30.140:FF:000018">
    <property type="entry name" value="Serine/threonine-protein kinase 31"/>
    <property type="match status" value="1"/>
</dbReference>
<feature type="domain" description="TNase-like" evidence="7">
    <location>
        <begin position="194"/>
        <end position="332"/>
    </location>
</feature>
<dbReference type="SMART" id="SM00318">
    <property type="entry name" value="SNc"/>
    <property type="match status" value="4"/>
</dbReference>
<gene>
    <name evidence="8" type="primary">101891989</name>
    <name evidence="10" type="synonym">LOC101891989</name>
</gene>
<evidence type="ECO:0000313" key="10">
    <source>
        <dbReference type="RefSeq" id="XP_005182854.1"/>
    </source>
</evidence>
<organism evidence="8">
    <name type="scientific">Musca domestica</name>
    <name type="common">House fly</name>
    <dbReference type="NCBI Taxonomy" id="7370"/>
    <lineage>
        <taxon>Eukaryota</taxon>
        <taxon>Metazoa</taxon>
        <taxon>Ecdysozoa</taxon>
        <taxon>Arthropoda</taxon>
        <taxon>Hexapoda</taxon>
        <taxon>Insecta</taxon>
        <taxon>Pterygota</taxon>
        <taxon>Neoptera</taxon>
        <taxon>Endopterygota</taxon>
        <taxon>Diptera</taxon>
        <taxon>Brachycera</taxon>
        <taxon>Muscomorpha</taxon>
        <taxon>Muscoidea</taxon>
        <taxon>Muscidae</taxon>
        <taxon>Musca</taxon>
    </lineage>
</organism>
<dbReference type="AlphaFoldDB" id="A0A1I8N1Y7"/>
<name>A0A1I8N1Y7_MUSDO</name>
<dbReference type="InterPro" id="IPR002999">
    <property type="entry name" value="Tudor"/>
</dbReference>
<dbReference type="OrthoDB" id="10023235at2759"/>
<evidence type="ECO:0000256" key="5">
    <source>
        <dbReference type="PIRNR" id="PIRNR017179"/>
    </source>
</evidence>
<dbReference type="VEuPathDB" id="VectorBase:MDOMA2_014443"/>
<dbReference type="InterPro" id="IPR047386">
    <property type="entry name" value="Tudor_TDRD11"/>
</dbReference>
<feature type="domain" description="TNase-like" evidence="7">
    <location>
        <begin position="19"/>
        <end position="166"/>
    </location>
</feature>
<dbReference type="PROSITE" id="PS50830">
    <property type="entry name" value="TNASE_3"/>
    <property type="match status" value="4"/>
</dbReference>
<keyword evidence="4" id="KW-0677">Repeat</keyword>
<dbReference type="FunFam" id="2.40.50.90:FF:000018">
    <property type="entry name" value="Ribonuclease"/>
    <property type="match status" value="1"/>
</dbReference>
<dbReference type="SMART" id="SM00333">
    <property type="entry name" value="TUDOR"/>
    <property type="match status" value="1"/>
</dbReference>
<dbReference type="InterPro" id="IPR035437">
    <property type="entry name" value="SNase_OB-fold_sf"/>
</dbReference>
<dbReference type="PIRSF" id="PIRSF017179">
    <property type="entry name" value="RISC-Tudor-SN"/>
    <property type="match status" value="1"/>
</dbReference>
<dbReference type="InterPro" id="IPR016685">
    <property type="entry name" value="Silence_cplx_Nase-comp_TudorSN"/>
</dbReference>
<protein>
    <recommendedName>
        <fullName evidence="2">Staphylococcal nuclease domain-containing protein 1</fullName>
    </recommendedName>
</protein>
<evidence type="ECO:0000256" key="1">
    <source>
        <dbReference type="ARBA" id="ARBA00004496"/>
    </source>
</evidence>
<dbReference type="RefSeq" id="XP_005182854.1">
    <property type="nucleotide sequence ID" value="XM_005182797.3"/>
</dbReference>
<dbReference type="eggNOG" id="KOG2039">
    <property type="taxonomic scope" value="Eukaryota"/>
</dbReference>
<sequence>MSTTNTAAAPATVTTAPALKLKGVVKQVLSGDTVVIRASKGAPPPEKQITFSYVLAPKLARRPGAGGDETKDEPWAWDSREFLRQKLIGKEVMFSFEKPPNSNREYGFVWLGDESGENVVQTMVKEGLVTVRRDSRPPEPQKQEDLQKLIELEDQAKHAGRGKWSPNANPNDHVRQIKWTQDNPSQIVELFGGKPVKAIIEHVRDGSTVRAFLLPDFYYITLMISGIRCPGVKLDAEGKPDLKIKVPYVDEARFFVETRLLQREVQILLESVNNANFIGTILHPKGNIAESLLREGLAKCVDWSMALMKGGADKLRAAERIAKEKRLRLWQDYKSNAPTFNTKEKDFTGVVVEVFNGDAINVKLPNGQIKKVFFSSIRPPRDTRAVVGADGEEIKAPPRPKNFRPLYEIPFMFDAREFLRKKLINKKVQCVLDYISPARDNFPEKYCYTVLISGQNVAEAMVAKGLASVVRYRQDDDQRSSCYDQLFAAENQAIKGQKGMHGKKDAATMRVNDLTVDHSRIKIQYLPSWQRALRTEGIVEFVASGSRIRLYIPKDSCLVTFLLAGISCPRSSRPALNGVPAQEGEPFGDEALAFTRDRILQRDVSVHIDTTDKNGTSVIGWLWTDNNTNLSVALVEEGLAEVHFSAEKSEYYRQLKSAEDRAKAAKKNIWANYVEQVVEETPVVEEKEEKGPVERKVNLEDVIVTEITETPTFYAQSCASGSKLDALMAKLHSDFQSNPPIAGAYTPKRGDLCAAQFSADNQWYRAKVERVQDNKAHVLYIDYGNKEVVPFTRLASLPSGFSSEKPFATEYALALVQLPQDNEDKEEALRAFAEDVLNRKVQINIELKPSSGPALATIHDPTTNIDIGKQLVSDGLVMVEKRGERKLRELIDQYKAAQQAALNAHLAIWKYGDITQDDAPEFSR</sequence>
<dbReference type="GO" id="GO:0003723">
    <property type="term" value="F:RNA binding"/>
    <property type="evidence" value="ECO:0007669"/>
    <property type="project" value="UniProtKB-UniRule"/>
</dbReference>
<dbReference type="EnsemblMetazoa" id="MDOA010696-RB">
    <property type="protein sequence ID" value="MDOA010696-PB"/>
    <property type="gene ID" value="MDOA010696"/>
</dbReference>
<evidence type="ECO:0000313" key="9">
    <source>
        <dbReference type="Proteomes" id="UP001652621"/>
    </source>
</evidence>
<dbReference type="FunFam" id="2.40.50.90:FF:000001">
    <property type="entry name" value="Staphylococcal nuclease domain-containing protein"/>
    <property type="match status" value="1"/>
</dbReference>
<dbReference type="Proteomes" id="UP001652621">
    <property type="component" value="Unplaced"/>
</dbReference>
<dbReference type="FunFam" id="2.40.50.90:FF:000003">
    <property type="entry name" value="Staphylococcal nuclease domain-containing protein"/>
    <property type="match status" value="1"/>
</dbReference>
<feature type="domain" description="TNase-like" evidence="7">
    <location>
        <begin position="533"/>
        <end position="672"/>
    </location>
</feature>